<gene>
    <name evidence="3" type="ORF">CAPTEDRAFT_220420</name>
</gene>
<dbReference type="AlphaFoldDB" id="R7V584"/>
<dbReference type="FunFam" id="2.60.120.260:FF:000016">
    <property type="entry name" value="Contactin-associated protein-like 4 isoform 1"/>
    <property type="match status" value="1"/>
</dbReference>
<dbReference type="InterPro" id="IPR008979">
    <property type="entry name" value="Galactose-bd-like_sf"/>
</dbReference>
<dbReference type="SMART" id="SM00231">
    <property type="entry name" value="FA58C"/>
    <property type="match status" value="1"/>
</dbReference>
<evidence type="ECO:0000313" key="3">
    <source>
        <dbReference type="EMBL" id="ELU13689.1"/>
    </source>
</evidence>
<dbReference type="SUPFAM" id="SSF49785">
    <property type="entry name" value="Galactose-binding domain-like"/>
    <property type="match status" value="2"/>
</dbReference>
<protein>
    <recommendedName>
        <fullName evidence="2">F5/8 type C domain-containing protein</fullName>
    </recommendedName>
</protein>
<dbReference type="Gene3D" id="2.60.120.260">
    <property type="entry name" value="Galactose-binding domain-like"/>
    <property type="match status" value="2"/>
</dbReference>
<reference evidence="4" key="3">
    <citation type="submission" date="2015-06" db="UniProtKB">
        <authorList>
            <consortium name="EnsemblMetazoa"/>
        </authorList>
    </citation>
    <scope>IDENTIFICATION</scope>
</reference>
<dbReference type="STRING" id="283909.R7V584"/>
<dbReference type="EMBL" id="KB295062">
    <property type="protein sequence ID" value="ELU13689.1"/>
    <property type="molecule type" value="Genomic_DNA"/>
</dbReference>
<dbReference type="EMBL" id="AMQN01000738">
    <property type="status" value="NOT_ANNOTATED_CDS"/>
    <property type="molecule type" value="Genomic_DNA"/>
</dbReference>
<reference evidence="5" key="1">
    <citation type="submission" date="2012-12" db="EMBL/GenBank/DDBJ databases">
        <authorList>
            <person name="Hellsten U."/>
            <person name="Grimwood J."/>
            <person name="Chapman J.A."/>
            <person name="Shapiro H."/>
            <person name="Aerts A."/>
            <person name="Otillar R.P."/>
            <person name="Terry A.Y."/>
            <person name="Boore J.L."/>
            <person name="Simakov O."/>
            <person name="Marletaz F."/>
            <person name="Cho S.-J."/>
            <person name="Edsinger-Gonzales E."/>
            <person name="Havlak P."/>
            <person name="Kuo D.-H."/>
            <person name="Larsson T."/>
            <person name="Lv J."/>
            <person name="Arendt D."/>
            <person name="Savage R."/>
            <person name="Osoegawa K."/>
            <person name="de Jong P."/>
            <person name="Lindberg D.R."/>
            <person name="Seaver E.C."/>
            <person name="Weisblat D.A."/>
            <person name="Putnam N.H."/>
            <person name="Grigoriev I.V."/>
            <person name="Rokhsar D.S."/>
        </authorList>
    </citation>
    <scope>NUCLEOTIDE SEQUENCE</scope>
    <source>
        <strain evidence="5">I ESC-2004</strain>
    </source>
</reference>
<keyword evidence="1" id="KW-0732">Signal</keyword>
<dbReference type="InterPro" id="IPR000421">
    <property type="entry name" value="FA58C"/>
</dbReference>
<name>R7V584_CAPTE</name>
<evidence type="ECO:0000313" key="5">
    <source>
        <dbReference type="Proteomes" id="UP000014760"/>
    </source>
</evidence>
<dbReference type="CDD" id="cd00057">
    <property type="entry name" value="FA58C"/>
    <property type="match status" value="1"/>
</dbReference>
<reference evidence="3 5" key="2">
    <citation type="journal article" date="2013" name="Nature">
        <title>Insights into bilaterian evolution from three spiralian genomes.</title>
        <authorList>
            <person name="Simakov O."/>
            <person name="Marletaz F."/>
            <person name="Cho S.J."/>
            <person name="Edsinger-Gonzales E."/>
            <person name="Havlak P."/>
            <person name="Hellsten U."/>
            <person name="Kuo D.H."/>
            <person name="Larsson T."/>
            <person name="Lv J."/>
            <person name="Arendt D."/>
            <person name="Savage R."/>
            <person name="Osoegawa K."/>
            <person name="de Jong P."/>
            <person name="Grimwood J."/>
            <person name="Chapman J.A."/>
            <person name="Shapiro H."/>
            <person name="Aerts A."/>
            <person name="Otillar R.P."/>
            <person name="Terry A.Y."/>
            <person name="Boore J.L."/>
            <person name="Grigoriev I.V."/>
            <person name="Lindberg D.R."/>
            <person name="Seaver E.C."/>
            <person name="Weisblat D.A."/>
            <person name="Putnam N.H."/>
            <person name="Rokhsar D.S."/>
        </authorList>
    </citation>
    <scope>NUCLEOTIDE SEQUENCE</scope>
    <source>
        <strain evidence="3 5">I ESC-2004</strain>
    </source>
</reference>
<feature type="domain" description="F5/8 type C" evidence="2">
    <location>
        <begin position="24"/>
        <end position="176"/>
    </location>
</feature>
<dbReference type="PANTHER" id="PTHR24543">
    <property type="entry name" value="MULTICOPPER OXIDASE-RELATED"/>
    <property type="match status" value="1"/>
</dbReference>
<sequence length="358" mass="40132">MAPNVSGLLLLICAAAASSRAELCKSDESPMINGPDGVANSQLTASSNIFNSNFESYESRLTGSMGWCWDTINGDPDPWLQVDFEYSKPIIAIDTLGHSDVNVGAWVASYEISYSQDGSQWTWYKNNGNVKVFNGNTDSGTFVRNNFNPPIVARFLKFHPLAYTQYPVLRWELYTCNTMTPVACQCSETSPIFAGLDDGGSKRVVVAFDAIGSTPGHDPQSSQYSHDDKSWRSEWSSSERFLTATFPVPLCITGIQSWGDPNTGGYVTSYDILSSPLNTDDALRYKTSHDGNTDSRNGVFHHLIPLWLNSMTIKPKNYSTFPDWRWELYGCQRQSDEWKFNFMGSCWYQYQHAPSYTN</sequence>
<feature type="signal peptide" evidence="1">
    <location>
        <begin position="1"/>
        <end position="21"/>
    </location>
</feature>
<dbReference type="Pfam" id="PF00754">
    <property type="entry name" value="F5_F8_type_C"/>
    <property type="match status" value="1"/>
</dbReference>
<dbReference type="EMBL" id="AMQN01000737">
    <property type="status" value="NOT_ANNOTATED_CDS"/>
    <property type="molecule type" value="Genomic_DNA"/>
</dbReference>
<feature type="chain" id="PRO_5008788716" description="F5/8 type C domain-containing protein" evidence="1">
    <location>
        <begin position="22"/>
        <end position="358"/>
    </location>
</feature>
<dbReference type="PROSITE" id="PS50022">
    <property type="entry name" value="FA58C_3"/>
    <property type="match status" value="1"/>
</dbReference>
<keyword evidence="5" id="KW-1185">Reference proteome</keyword>
<dbReference type="OMA" id="TITWYAP"/>
<evidence type="ECO:0000313" key="4">
    <source>
        <dbReference type="EnsemblMetazoa" id="CapteP220420"/>
    </source>
</evidence>
<evidence type="ECO:0000256" key="1">
    <source>
        <dbReference type="SAM" id="SignalP"/>
    </source>
</evidence>
<proteinExistence type="predicted"/>
<dbReference type="OrthoDB" id="6071166at2759"/>
<dbReference type="HOGENOM" id="CLU_774439_0_0_1"/>
<dbReference type="Proteomes" id="UP000014760">
    <property type="component" value="Unassembled WGS sequence"/>
</dbReference>
<evidence type="ECO:0000259" key="2">
    <source>
        <dbReference type="PROSITE" id="PS50022"/>
    </source>
</evidence>
<organism evidence="3">
    <name type="scientific">Capitella teleta</name>
    <name type="common">Polychaete worm</name>
    <dbReference type="NCBI Taxonomy" id="283909"/>
    <lineage>
        <taxon>Eukaryota</taxon>
        <taxon>Metazoa</taxon>
        <taxon>Spiralia</taxon>
        <taxon>Lophotrochozoa</taxon>
        <taxon>Annelida</taxon>
        <taxon>Polychaeta</taxon>
        <taxon>Sedentaria</taxon>
        <taxon>Scolecida</taxon>
        <taxon>Capitellidae</taxon>
        <taxon>Capitella</taxon>
    </lineage>
</organism>
<accession>R7V584</accession>
<dbReference type="EnsemblMetazoa" id="CapteT220420">
    <property type="protein sequence ID" value="CapteP220420"/>
    <property type="gene ID" value="CapteG220420"/>
</dbReference>